<evidence type="ECO:0000313" key="3">
    <source>
        <dbReference type="Proteomes" id="UP001320148"/>
    </source>
</evidence>
<dbReference type="RefSeq" id="WP_236892206.1">
    <property type="nucleotide sequence ID" value="NZ_AP024488.1"/>
</dbReference>
<evidence type="ECO:0000256" key="1">
    <source>
        <dbReference type="SAM" id="Phobius"/>
    </source>
</evidence>
<keyword evidence="1" id="KW-1133">Transmembrane helix</keyword>
<reference evidence="2 3" key="1">
    <citation type="submission" date="2021-02" db="EMBL/GenBank/DDBJ databases">
        <title>Complete genome of Desulfoluna sp. strain ASN36.</title>
        <authorList>
            <person name="Takahashi A."/>
            <person name="Kojima H."/>
            <person name="Fukui M."/>
        </authorList>
    </citation>
    <scope>NUCLEOTIDE SEQUENCE [LARGE SCALE GENOMIC DNA]</scope>
    <source>
        <strain evidence="2 3">ASN36</strain>
    </source>
</reference>
<dbReference type="Proteomes" id="UP001320148">
    <property type="component" value="Chromosome"/>
</dbReference>
<name>A0ABM7PFL6_9BACT</name>
<accession>A0ABM7PFL6</accession>
<feature type="transmembrane region" description="Helical" evidence="1">
    <location>
        <begin position="20"/>
        <end position="37"/>
    </location>
</feature>
<gene>
    <name evidence="2" type="ORF">DSLASN_14980</name>
</gene>
<dbReference type="EMBL" id="AP024488">
    <property type="protein sequence ID" value="BCS95866.1"/>
    <property type="molecule type" value="Genomic_DNA"/>
</dbReference>
<proteinExistence type="predicted"/>
<organism evidence="2 3">
    <name type="scientific">Desulfoluna limicola</name>
    <dbReference type="NCBI Taxonomy" id="2810562"/>
    <lineage>
        <taxon>Bacteria</taxon>
        <taxon>Pseudomonadati</taxon>
        <taxon>Thermodesulfobacteriota</taxon>
        <taxon>Desulfobacteria</taxon>
        <taxon>Desulfobacterales</taxon>
        <taxon>Desulfolunaceae</taxon>
        <taxon>Desulfoluna</taxon>
    </lineage>
</organism>
<protein>
    <submittedName>
        <fullName evidence="2">Uncharacterized protein</fullName>
    </submittedName>
</protein>
<feature type="transmembrane region" description="Helical" evidence="1">
    <location>
        <begin position="49"/>
        <end position="69"/>
    </location>
</feature>
<keyword evidence="1" id="KW-0472">Membrane</keyword>
<keyword evidence="1" id="KW-0812">Transmembrane</keyword>
<keyword evidence="3" id="KW-1185">Reference proteome</keyword>
<sequence length="122" mass="13629">MTHEELISHLKQKQKSNSHLCLLLIVISFGLLIPLAFFENTLKEINYTLYVIICLISVVIFFLTCAFVISRIAKKPKNSETNCPHCNINLVASHLAPVVIATGRCGNCGKEIVKLYKSEQIA</sequence>
<evidence type="ECO:0000313" key="2">
    <source>
        <dbReference type="EMBL" id="BCS95866.1"/>
    </source>
</evidence>